<dbReference type="SUPFAM" id="SSF56112">
    <property type="entry name" value="Protein kinase-like (PK-like)"/>
    <property type="match status" value="1"/>
</dbReference>
<evidence type="ECO:0000256" key="9">
    <source>
        <dbReference type="ARBA" id="ARBA00022741"/>
    </source>
</evidence>
<dbReference type="InterPro" id="IPR008271">
    <property type="entry name" value="Ser/Thr_kinase_AS"/>
</dbReference>
<evidence type="ECO:0000256" key="16">
    <source>
        <dbReference type="SAM" id="MobiDB-lite"/>
    </source>
</evidence>
<evidence type="ECO:0000313" key="18">
    <source>
        <dbReference type="Proteomes" id="UP001652625"/>
    </source>
</evidence>
<feature type="repeat" description="RCC1" evidence="13">
    <location>
        <begin position="604"/>
        <end position="655"/>
    </location>
</feature>
<dbReference type="RefSeq" id="XP_065661451.1">
    <property type="nucleotide sequence ID" value="XM_065805379.1"/>
</dbReference>
<comment type="subcellular location">
    <subcellularLocation>
        <location evidence="2">Cytoplasm</location>
    </subcellularLocation>
</comment>
<evidence type="ECO:0000313" key="20">
    <source>
        <dbReference type="RefSeq" id="XP_065661451.1"/>
    </source>
</evidence>
<feature type="repeat" description="RCC1" evidence="13">
    <location>
        <begin position="552"/>
        <end position="603"/>
    </location>
</feature>
<dbReference type="InterPro" id="IPR011009">
    <property type="entry name" value="Kinase-like_dom_sf"/>
</dbReference>
<evidence type="ECO:0000256" key="3">
    <source>
        <dbReference type="ARBA" id="ARBA00010886"/>
    </source>
</evidence>
<dbReference type="Gene3D" id="1.10.510.10">
    <property type="entry name" value="Transferase(Phosphotransferase) domain 1"/>
    <property type="match status" value="1"/>
</dbReference>
<keyword evidence="10" id="KW-0808">Transferase</keyword>
<proteinExistence type="inferred from homology"/>
<feature type="coiled-coil region" evidence="15">
    <location>
        <begin position="1221"/>
        <end position="1299"/>
    </location>
</feature>
<evidence type="ECO:0000256" key="15">
    <source>
        <dbReference type="SAM" id="Coils"/>
    </source>
</evidence>
<reference evidence="19 20" key="1">
    <citation type="submission" date="2025-05" db="UniProtKB">
        <authorList>
            <consortium name="RefSeq"/>
        </authorList>
    </citation>
    <scope>IDENTIFICATION</scope>
</reference>
<keyword evidence="11 14" id="KW-0067">ATP-binding</keyword>
<dbReference type="Pfam" id="PF00069">
    <property type="entry name" value="Pkinase"/>
    <property type="match status" value="1"/>
</dbReference>
<comment type="cofactor">
    <cofactor evidence="1">
        <name>Mg(2+)</name>
        <dbReference type="ChEBI" id="CHEBI:18420"/>
    </cofactor>
</comment>
<dbReference type="SUPFAM" id="SSF50985">
    <property type="entry name" value="RCC1/BLIP-II"/>
    <property type="match status" value="1"/>
</dbReference>
<dbReference type="InterPro" id="IPR009091">
    <property type="entry name" value="RCC1/BLIP-II"/>
</dbReference>
<evidence type="ECO:0000259" key="17">
    <source>
        <dbReference type="PROSITE" id="PS50011"/>
    </source>
</evidence>
<evidence type="ECO:0000256" key="11">
    <source>
        <dbReference type="ARBA" id="ARBA00022840"/>
    </source>
</evidence>
<keyword evidence="6" id="KW-0723">Serine/threonine-protein kinase</keyword>
<keyword evidence="12" id="KW-0460">Magnesium</keyword>
<dbReference type="InterPro" id="IPR051997">
    <property type="entry name" value="STK_NEK"/>
</dbReference>
<gene>
    <name evidence="19 20" type="primary">LOC100207375</name>
</gene>
<keyword evidence="8" id="KW-0479">Metal-binding</keyword>
<dbReference type="SMART" id="SM00220">
    <property type="entry name" value="S_TKc"/>
    <property type="match status" value="1"/>
</dbReference>
<evidence type="ECO:0000256" key="14">
    <source>
        <dbReference type="PROSITE-ProRule" id="PRU10141"/>
    </source>
</evidence>
<dbReference type="PANTHER" id="PTHR44535:SF5">
    <property type="entry name" value="PROTEIN KINASE DOMAIN-CONTAINING PROTEIN"/>
    <property type="match status" value="1"/>
</dbReference>
<feature type="binding site" evidence="14">
    <location>
        <position position="262"/>
    </location>
    <ligand>
        <name>ATP</name>
        <dbReference type="ChEBI" id="CHEBI:30616"/>
    </ligand>
</feature>
<keyword evidence="7" id="KW-0597">Phosphoprotein</keyword>
<keyword evidence="5" id="KW-0963">Cytoplasm</keyword>
<dbReference type="InterPro" id="IPR017441">
    <property type="entry name" value="Protein_kinase_ATP_BS"/>
</dbReference>
<dbReference type="GeneID" id="100207375"/>
<dbReference type="InterPro" id="IPR000719">
    <property type="entry name" value="Prot_kinase_dom"/>
</dbReference>
<organism evidence="18 20">
    <name type="scientific">Hydra vulgaris</name>
    <name type="common">Hydra</name>
    <name type="synonym">Hydra attenuata</name>
    <dbReference type="NCBI Taxonomy" id="6087"/>
    <lineage>
        <taxon>Eukaryota</taxon>
        <taxon>Metazoa</taxon>
        <taxon>Cnidaria</taxon>
        <taxon>Hydrozoa</taxon>
        <taxon>Hydroidolina</taxon>
        <taxon>Anthoathecata</taxon>
        <taxon>Aplanulata</taxon>
        <taxon>Hydridae</taxon>
        <taxon>Hydra</taxon>
    </lineage>
</organism>
<keyword evidence="10" id="KW-0418">Kinase</keyword>
<sequence>MNDVLTLDLNGVESVYDDKGFLLDTISSDSSDRDGFLTTILEQPTDESVVSPNYHKLKDHFNRLVIVSWKIRQYGLLVKALKNNVAILRYKNDASFSSILQSVEDLLCGDKMISVAMLTYGSPGNLIICHDKVLSLKTLHENIEIKQFFIKLVDISIDRSNPNSHFDFLCTTLDSTFDGQQTIHELQDYIRLPITTNKDIFGKDGERSNAGDLYFSPAKLRGWSGSGNQISNYEKIRILGRGAYGTAVLYRKKDDDSLVVLKEISLLELNVIERNAAMNEVKVLGMLSHPNIISYYDSFDEDGTLWIEMEYADGGTLADYLSKQENDMDERDILIIFSQMVSAIKYCHDHCILHRDLKTQNIFLTQEGKVKLGDFGIAKIINTHNMGNFTVVGTPYYISPEMCEGLAYDKKSDLWSLGCILYEMANLTKTFDGTNLPALITKIVSGTFAPIKETYSPEFRMLVHDILKKNPSLRPSAEDILFNRLPELLKKYADLSDPAEELSLNSVKTRSLLYYWDVSTMQLFLVKGLPNKIQITEVSVGLGHLAVISTERGIFTWGDNSFGQLGVGDNEPRNQPTEIESLRGKCVISVACGNYFTAFLTDNGLVLTCGQGEFGCLGHGDWLSINTPKLVDELMTLDITSLVAGSNHVAITTSDGKVYTWGCGLDGRTGHGTEDNICIPKLVSFGNEKVFIQNVQCSSNGTVFISDAGNLFACGSNQGNKLGLNPRQGFLYQFRSKSSKNIVEKAKVPTLVKYSCKYQISTMQFGTSHCTMMSVDGKVYTNGENEYGQLGCGNLKPRELLSNVKGLEEVSVTTIACGSSFSMAGIHTQLKERPLNLIYFWGTKPQKRKKSMISESNSKLIRKRNLSMIDESDQNFSTRDESEVLRNSSRTSMSEPNSLKQSLGVSSEKLSDIDDSSRKYLEDILKGFFSQTLNLSTKQGETFSSPCVVFSIDSISDVEGYEDEDFPVILRSIYSSQHHVLIQFETNAPPPKIVATMKKSEETTYSIDEKTVVENFSEREEVPTWLQNELQDGIPLSSISTKDSQPFLEFRDNILKEKSPPVRSKSIISKRRSSLSNSKDPNFNLIPKIQRQGTFTQKDSFLQESKKVDGSKPQIVCDCSSPSDKAKHNVAANSSADVEYTPVERISESFNNEISSPKVSRSTDLKFKIKTLPSTKLREKKIPLKASLKFRRNDIGPTISDSEDSEMRKEENKGKINQISKESLVKEINKLKIEKEQREKELIKFHEEQLKEKDEILFKKEQEAKKREQELKEEILSLKADLNNQNSKLQDNYNILLSLQEQLLCMQQTQIRSVISTSFPRNDPPVYTKESGSKSSICDLM</sequence>
<keyword evidence="18" id="KW-1185">Reference proteome</keyword>
<feature type="compositionally biased region" description="Polar residues" evidence="16">
    <location>
        <begin position="885"/>
        <end position="905"/>
    </location>
</feature>
<evidence type="ECO:0000256" key="7">
    <source>
        <dbReference type="ARBA" id="ARBA00022553"/>
    </source>
</evidence>
<dbReference type="CDD" id="cd08215">
    <property type="entry name" value="STKc_Nek"/>
    <property type="match status" value="1"/>
</dbReference>
<evidence type="ECO:0000256" key="8">
    <source>
        <dbReference type="ARBA" id="ARBA00022723"/>
    </source>
</evidence>
<name>A0ABM4CI95_HYDVU</name>
<dbReference type="Gene3D" id="3.30.200.20">
    <property type="entry name" value="Phosphorylase Kinase, domain 1"/>
    <property type="match status" value="1"/>
</dbReference>
<evidence type="ECO:0000256" key="1">
    <source>
        <dbReference type="ARBA" id="ARBA00001946"/>
    </source>
</evidence>
<dbReference type="Proteomes" id="UP001652625">
    <property type="component" value="Chromosome 09"/>
</dbReference>
<feature type="domain" description="Protein kinase" evidence="17">
    <location>
        <begin position="233"/>
        <end position="488"/>
    </location>
</feature>
<feature type="region of interest" description="Disordered" evidence="16">
    <location>
        <begin position="871"/>
        <end position="905"/>
    </location>
</feature>
<keyword evidence="15" id="KW-0175">Coiled coil</keyword>
<feature type="repeat" description="RCC1" evidence="13">
    <location>
        <begin position="656"/>
        <end position="708"/>
    </location>
</feature>
<protein>
    <recommendedName>
        <fullName evidence="4">non-specific serine/threonine protein kinase</fullName>
        <ecNumber evidence="4">2.7.11.1</ecNumber>
    </recommendedName>
</protein>
<comment type="similarity">
    <text evidence="3">Belongs to the protein kinase superfamily. NEK Ser/Thr protein kinase family. NIMA subfamily.</text>
</comment>
<feature type="region of interest" description="Disordered" evidence="16">
    <location>
        <begin position="1194"/>
        <end position="1215"/>
    </location>
</feature>
<keyword evidence="9 14" id="KW-0547">Nucleotide-binding</keyword>
<evidence type="ECO:0000256" key="12">
    <source>
        <dbReference type="ARBA" id="ARBA00022842"/>
    </source>
</evidence>
<dbReference type="PROSITE" id="PS00108">
    <property type="entry name" value="PROTEIN_KINASE_ST"/>
    <property type="match status" value="1"/>
</dbReference>
<feature type="region of interest" description="Disordered" evidence="16">
    <location>
        <begin position="1061"/>
        <end position="1083"/>
    </location>
</feature>
<evidence type="ECO:0000256" key="5">
    <source>
        <dbReference type="ARBA" id="ARBA00022490"/>
    </source>
</evidence>
<evidence type="ECO:0000256" key="10">
    <source>
        <dbReference type="ARBA" id="ARBA00022777"/>
    </source>
</evidence>
<feature type="region of interest" description="Disordered" evidence="16">
    <location>
        <begin position="1322"/>
        <end position="1341"/>
    </location>
</feature>
<accession>A0ABM4CI95</accession>
<dbReference type="RefSeq" id="XP_065661450.1">
    <property type="nucleotide sequence ID" value="XM_065805378.1"/>
</dbReference>
<dbReference type="PROSITE" id="PS50011">
    <property type="entry name" value="PROTEIN_KINASE_DOM"/>
    <property type="match status" value="1"/>
</dbReference>
<feature type="compositionally biased region" description="Basic and acidic residues" evidence="16">
    <location>
        <begin position="1205"/>
        <end position="1214"/>
    </location>
</feature>
<feature type="repeat" description="RCC1" evidence="13">
    <location>
        <begin position="777"/>
        <end position="828"/>
    </location>
</feature>
<dbReference type="PROSITE" id="PS00107">
    <property type="entry name" value="PROTEIN_KINASE_ATP"/>
    <property type="match status" value="1"/>
</dbReference>
<evidence type="ECO:0000256" key="4">
    <source>
        <dbReference type="ARBA" id="ARBA00012513"/>
    </source>
</evidence>
<evidence type="ECO:0000256" key="13">
    <source>
        <dbReference type="PROSITE-ProRule" id="PRU00235"/>
    </source>
</evidence>
<dbReference type="EC" id="2.7.11.1" evidence="4"/>
<dbReference type="Gene3D" id="2.130.10.30">
    <property type="entry name" value="Regulator of chromosome condensation 1/beta-lactamase-inhibitor protein II"/>
    <property type="match status" value="1"/>
</dbReference>
<dbReference type="Pfam" id="PF00415">
    <property type="entry name" value="RCC1"/>
    <property type="match status" value="4"/>
</dbReference>
<evidence type="ECO:0000313" key="19">
    <source>
        <dbReference type="RefSeq" id="XP_065661450.1"/>
    </source>
</evidence>
<evidence type="ECO:0000256" key="2">
    <source>
        <dbReference type="ARBA" id="ARBA00004496"/>
    </source>
</evidence>
<evidence type="ECO:0000256" key="6">
    <source>
        <dbReference type="ARBA" id="ARBA00022527"/>
    </source>
</evidence>
<dbReference type="PROSITE" id="PS50012">
    <property type="entry name" value="RCC1_3"/>
    <property type="match status" value="4"/>
</dbReference>
<dbReference type="InterPro" id="IPR000408">
    <property type="entry name" value="Reg_chr_condens"/>
</dbReference>
<dbReference type="PANTHER" id="PTHR44535">
    <property type="entry name" value="PROTEIN CBG16200"/>
    <property type="match status" value="1"/>
</dbReference>
<dbReference type="PRINTS" id="PR00633">
    <property type="entry name" value="RCCNDNSATION"/>
</dbReference>